<reference evidence="2 3" key="1">
    <citation type="submission" date="2020-07" db="EMBL/GenBank/DDBJ databases">
        <title>Gai3-2, isolated from salt lake.</title>
        <authorList>
            <person name="Cui H."/>
            <person name="Shi X."/>
        </authorList>
    </citation>
    <scope>NUCLEOTIDE SEQUENCE [LARGE SCALE GENOMIC DNA]</scope>
    <source>
        <strain evidence="2 3">Gai3-2</strain>
    </source>
</reference>
<keyword evidence="1" id="KW-1133">Transmembrane helix</keyword>
<feature type="transmembrane region" description="Helical" evidence="1">
    <location>
        <begin position="54"/>
        <end position="71"/>
    </location>
</feature>
<proteinExistence type="predicted"/>
<dbReference type="Proteomes" id="UP000509750">
    <property type="component" value="Chromosome"/>
</dbReference>
<dbReference type="GeneID" id="56028220"/>
<evidence type="ECO:0000313" key="2">
    <source>
        <dbReference type="EMBL" id="QLG26983.1"/>
    </source>
</evidence>
<keyword evidence="3" id="KW-1185">Reference proteome</keyword>
<protein>
    <submittedName>
        <fullName evidence="2">Uncharacterized protein</fullName>
    </submittedName>
</protein>
<organism evidence="2 3">
    <name type="scientific">Halorarum halophilum</name>
    <dbReference type="NCBI Taxonomy" id="2743090"/>
    <lineage>
        <taxon>Archaea</taxon>
        <taxon>Methanobacteriati</taxon>
        <taxon>Methanobacteriota</taxon>
        <taxon>Stenosarchaea group</taxon>
        <taxon>Halobacteria</taxon>
        <taxon>Halobacteriales</taxon>
        <taxon>Haloferacaceae</taxon>
        <taxon>Halorarum</taxon>
    </lineage>
</organism>
<evidence type="ECO:0000313" key="3">
    <source>
        <dbReference type="Proteomes" id="UP000509750"/>
    </source>
</evidence>
<keyword evidence="1" id="KW-0812">Transmembrane</keyword>
<dbReference type="RefSeq" id="WP_179168558.1">
    <property type="nucleotide sequence ID" value="NZ_CP058529.1"/>
</dbReference>
<feature type="transmembrane region" description="Helical" evidence="1">
    <location>
        <begin position="83"/>
        <end position="101"/>
    </location>
</feature>
<evidence type="ECO:0000256" key="1">
    <source>
        <dbReference type="SAM" id="Phobius"/>
    </source>
</evidence>
<accession>A0A7D5L2N3</accession>
<dbReference type="EMBL" id="CP058529">
    <property type="protein sequence ID" value="QLG26983.1"/>
    <property type="molecule type" value="Genomic_DNA"/>
</dbReference>
<sequence length="102" mass="9845">MSSNGGDGSPLRSTARSLTALATTLSLGLVVSAGRALAHPGHEGAASEPGTWLVYGPVIAGALATVTAAGLRNDGVVSGRTALVVAAGGIALLGTGLVRWLG</sequence>
<keyword evidence="1" id="KW-0472">Membrane</keyword>
<name>A0A7D5L2N3_9EURY</name>
<dbReference type="AlphaFoldDB" id="A0A7D5L2N3"/>
<dbReference type="KEGG" id="halg:HUG10_05265"/>
<gene>
    <name evidence="2" type="ORF">HUG10_05265</name>
</gene>